<dbReference type="AlphaFoldDB" id="A0A9Q0JTR4"/>
<sequence>MSSNGVQFLVRNHRGLLDRRCNLCWVPQPLHLSCDRLRLFFAVLKLDFYTLYLLQPSFSWTISTIFNLLDQSGIGRKEETNMVEAEPAANPSWTKYRKAGRPYWKELCQIFGDSYARDDLAVSQSTFILEDVDLEENDMEFLTYLNPTHLSERLEWELKYTMK</sequence>
<reference evidence="1" key="1">
    <citation type="journal article" date="2023" name="Plant J.">
        <title>The genome of the king protea, Protea cynaroides.</title>
        <authorList>
            <person name="Chang J."/>
            <person name="Duong T.A."/>
            <person name="Schoeman C."/>
            <person name="Ma X."/>
            <person name="Roodt D."/>
            <person name="Barker N."/>
            <person name="Li Z."/>
            <person name="Van de Peer Y."/>
            <person name="Mizrachi E."/>
        </authorList>
    </citation>
    <scope>NUCLEOTIDE SEQUENCE</scope>
    <source>
        <tissue evidence="1">Young leaves</tissue>
    </source>
</reference>
<comment type="caution">
    <text evidence="1">The sequence shown here is derived from an EMBL/GenBank/DDBJ whole genome shotgun (WGS) entry which is preliminary data.</text>
</comment>
<accession>A0A9Q0JTR4</accession>
<dbReference type="EMBL" id="JAMYWD010000012">
    <property type="protein sequence ID" value="KAJ4951257.1"/>
    <property type="molecule type" value="Genomic_DNA"/>
</dbReference>
<evidence type="ECO:0000313" key="2">
    <source>
        <dbReference type="Proteomes" id="UP001141806"/>
    </source>
</evidence>
<protein>
    <submittedName>
        <fullName evidence="1">Uncharacterized protein</fullName>
    </submittedName>
</protein>
<name>A0A9Q0JTR4_9MAGN</name>
<dbReference type="Proteomes" id="UP001141806">
    <property type="component" value="Unassembled WGS sequence"/>
</dbReference>
<gene>
    <name evidence="1" type="ORF">NE237_028089</name>
</gene>
<keyword evidence="2" id="KW-1185">Reference proteome</keyword>
<evidence type="ECO:0000313" key="1">
    <source>
        <dbReference type="EMBL" id="KAJ4951257.1"/>
    </source>
</evidence>
<organism evidence="1 2">
    <name type="scientific">Protea cynaroides</name>
    <dbReference type="NCBI Taxonomy" id="273540"/>
    <lineage>
        <taxon>Eukaryota</taxon>
        <taxon>Viridiplantae</taxon>
        <taxon>Streptophyta</taxon>
        <taxon>Embryophyta</taxon>
        <taxon>Tracheophyta</taxon>
        <taxon>Spermatophyta</taxon>
        <taxon>Magnoliopsida</taxon>
        <taxon>Proteales</taxon>
        <taxon>Proteaceae</taxon>
        <taxon>Protea</taxon>
    </lineage>
</organism>
<proteinExistence type="predicted"/>